<keyword evidence="2" id="KW-1133">Transmembrane helix</keyword>
<comment type="caution">
    <text evidence="4">The sequence shown here is derived from an EMBL/GenBank/DDBJ whole genome shotgun (WGS) entry which is preliminary data.</text>
</comment>
<keyword evidence="2" id="KW-0812">Transmembrane</keyword>
<reference evidence="5" key="1">
    <citation type="submission" date="2023-07" db="EMBL/GenBank/DDBJ databases">
        <title>30 novel species of actinomycetes from the DSMZ collection.</title>
        <authorList>
            <person name="Nouioui I."/>
        </authorList>
    </citation>
    <scope>NUCLEOTIDE SEQUENCE [LARGE SCALE GENOMIC DNA]</scope>
    <source>
        <strain evidence="5">DSM 41699</strain>
    </source>
</reference>
<evidence type="ECO:0000313" key="5">
    <source>
        <dbReference type="Proteomes" id="UP001183809"/>
    </source>
</evidence>
<evidence type="ECO:0000256" key="2">
    <source>
        <dbReference type="SAM" id="Phobius"/>
    </source>
</evidence>
<proteinExistence type="predicted"/>
<evidence type="ECO:0000313" key="4">
    <source>
        <dbReference type="EMBL" id="MDT0470247.1"/>
    </source>
</evidence>
<keyword evidence="5" id="KW-1185">Reference proteome</keyword>
<gene>
    <name evidence="4" type="ORF">RM764_46410</name>
</gene>
<feature type="transmembrane region" description="Helical" evidence="2">
    <location>
        <begin position="233"/>
        <end position="251"/>
    </location>
</feature>
<evidence type="ECO:0008006" key="6">
    <source>
        <dbReference type="Google" id="ProtNLM"/>
    </source>
</evidence>
<feature type="chain" id="PRO_5047533522" description="LPXTG cell wall anchor domain-containing protein" evidence="3">
    <location>
        <begin position="27"/>
        <end position="259"/>
    </location>
</feature>
<feature type="compositionally biased region" description="Low complexity" evidence="1">
    <location>
        <begin position="165"/>
        <end position="191"/>
    </location>
</feature>
<feature type="compositionally biased region" description="Basic and acidic residues" evidence="1">
    <location>
        <begin position="84"/>
        <end position="104"/>
    </location>
</feature>
<keyword evidence="2" id="KW-0472">Membrane</keyword>
<dbReference type="RefSeq" id="WP_311701681.1">
    <property type="nucleotide sequence ID" value="NZ_JAVREY010000250.1"/>
</dbReference>
<keyword evidence="3" id="KW-0732">Signal</keyword>
<dbReference type="EMBL" id="JAVREY010000250">
    <property type="protein sequence ID" value="MDT0470247.1"/>
    <property type="molecule type" value="Genomic_DNA"/>
</dbReference>
<name>A0ABU2UBA1_9ACTN</name>
<feature type="compositionally biased region" description="Basic and acidic residues" evidence="1">
    <location>
        <begin position="124"/>
        <end position="141"/>
    </location>
</feature>
<accession>A0ABU2UBA1</accession>
<organism evidence="4 5">
    <name type="scientific">Streptomyces gibsoniae</name>
    <dbReference type="NCBI Taxonomy" id="3075529"/>
    <lineage>
        <taxon>Bacteria</taxon>
        <taxon>Bacillati</taxon>
        <taxon>Actinomycetota</taxon>
        <taxon>Actinomycetes</taxon>
        <taxon>Kitasatosporales</taxon>
        <taxon>Streptomycetaceae</taxon>
        <taxon>Streptomyces</taxon>
    </lineage>
</organism>
<sequence>MRVTRTMFASAAVAAAVAFSAPAAHAVSLAGHRVADGGTSYAAHEHDPDGDHQHGRHHEEGGEDAQEESQGGPEADMGGPEDGASEHAEHGGRHHEEGRPEAGQEAHQAPRGGVRTGGGFLALARDHHGDHHEGRHEGREEGQDEGQDEHGRHDDEGNGGQEDSQGGPQADAQDGATDQDAQAGGDAAGAGEDNASENEGHGARHHDDPRQAPNGGVHAGGGFLAQSTSTGGLAAGSILLLGGLGAGAFMLRRRNTAGI</sequence>
<feature type="compositionally biased region" description="Basic and acidic residues" evidence="1">
    <location>
        <begin position="198"/>
        <end position="210"/>
    </location>
</feature>
<feature type="compositionally biased region" description="Basic and acidic residues" evidence="1">
    <location>
        <begin position="43"/>
        <end position="60"/>
    </location>
</feature>
<evidence type="ECO:0000256" key="1">
    <source>
        <dbReference type="SAM" id="MobiDB-lite"/>
    </source>
</evidence>
<evidence type="ECO:0000256" key="3">
    <source>
        <dbReference type="SAM" id="SignalP"/>
    </source>
</evidence>
<protein>
    <recommendedName>
        <fullName evidence="6">LPXTG cell wall anchor domain-containing protein</fullName>
    </recommendedName>
</protein>
<dbReference type="Proteomes" id="UP001183809">
    <property type="component" value="Unassembled WGS sequence"/>
</dbReference>
<feature type="region of interest" description="Disordered" evidence="1">
    <location>
        <begin position="38"/>
        <end position="223"/>
    </location>
</feature>
<feature type="signal peptide" evidence="3">
    <location>
        <begin position="1"/>
        <end position="26"/>
    </location>
</feature>